<evidence type="ECO:0000256" key="5">
    <source>
        <dbReference type="ARBA" id="ARBA00022679"/>
    </source>
</evidence>
<dbReference type="HAMAP" id="MF_00244">
    <property type="entry name" value="NaMN_adenylyltr"/>
    <property type="match status" value="1"/>
</dbReference>
<evidence type="ECO:0000256" key="9">
    <source>
        <dbReference type="ARBA" id="ARBA00023027"/>
    </source>
</evidence>
<dbReference type="RefSeq" id="WP_259661046.1">
    <property type="nucleotide sequence ID" value="NZ_JAHXRI010000007.1"/>
</dbReference>
<comment type="similarity">
    <text evidence="3 11">Belongs to the NadD family.</text>
</comment>
<dbReference type="EC" id="2.7.7.18" evidence="11"/>
<evidence type="ECO:0000256" key="7">
    <source>
        <dbReference type="ARBA" id="ARBA00022741"/>
    </source>
</evidence>
<keyword evidence="9 11" id="KW-0520">NAD</keyword>
<evidence type="ECO:0000256" key="11">
    <source>
        <dbReference type="HAMAP-Rule" id="MF_00244"/>
    </source>
</evidence>
<evidence type="ECO:0000256" key="1">
    <source>
        <dbReference type="ARBA" id="ARBA00002324"/>
    </source>
</evidence>
<dbReference type="Pfam" id="PF01467">
    <property type="entry name" value="CTP_transf_like"/>
    <property type="match status" value="1"/>
</dbReference>
<dbReference type="GO" id="GO:0009435">
    <property type="term" value="P:NAD+ biosynthetic process"/>
    <property type="evidence" value="ECO:0007669"/>
    <property type="project" value="UniProtKB-UniRule"/>
</dbReference>
<evidence type="ECO:0000256" key="8">
    <source>
        <dbReference type="ARBA" id="ARBA00022840"/>
    </source>
</evidence>
<keyword evidence="7 11" id="KW-0547">Nucleotide-binding</keyword>
<dbReference type="InterPro" id="IPR004821">
    <property type="entry name" value="Cyt_trans-like"/>
</dbReference>
<dbReference type="CDD" id="cd02165">
    <property type="entry name" value="NMNAT"/>
    <property type="match status" value="1"/>
</dbReference>
<protein>
    <recommendedName>
        <fullName evidence="11">Probable nicotinate-nucleotide adenylyltransferase</fullName>
        <ecNumber evidence="11">2.7.7.18</ecNumber>
    </recommendedName>
    <alternativeName>
        <fullName evidence="11">Deamido-NAD(+) diphosphorylase</fullName>
    </alternativeName>
    <alternativeName>
        <fullName evidence="11">Deamido-NAD(+) pyrophosphorylase</fullName>
    </alternativeName>
    <alternativeName>
        <fullName evidence="11">Nicotinate mononucleotide adenylyltransferase</fullName>
        <shortName evidence="11">NaMN adenylyltransferase</shortName>
    </alternativeName>
</protein>
<dbReference type="NCBIfam" id="NF000840">
    <property type="entry name" value="PRK00071.1-3"/>
    <property type="match status" value="1"/>
</dbReference>
<comment type="catalytic activity">
    <reaction evidence="10 11">
        <text>nicotinate beta-D-ribonucleotide + ATP + H(+) = deamido-NAD(+) + diphosphate</text>
        <dbReference type="Rhea" id="RHEA:22860"/>
        <dbReference type="ChEBI" id="CHEBI:15378"/>
        <dbReference type="ChEBI" id="CHEBI:30616"/>
        <dbReference type="ChEBI" id="CHEBI:33019"/>
        <dbReference type="ChEBI" id="CHEBI:57502"/>
        <dbReference type="ChEBI" id="CHEBI:58437"/>
        <dbReference type="EC" id="2.7.7.18"/>
    </reaction>
</comment>
<gene>
    <name evidence="11 13" type="primary">nadD</name>
    <name evidence="13" type="ORF">KZZ10_08200</name>
</gene>
<organism evidence="13 14">
    <name type="scientific">Zwartia hollandica</name>
    <dbReference type="NCBI Taxonomy" id="324606"/>
    <lineage>
        <taxon>Bacteria</taxon>
        <taxon>Pseudomonadati</taxon>
        <taxon>Pseudomonadota</taxon>
        <taxon>Betaproteobacteria</taxon>
        <taxon>Burkholderiales</taxon>
        <taxon>Alcaligenaceae</taxon>
        <taxon>Zwartia</taxon>
    </lineage>
</organism>
<reference evidence="13" key="1">
    <citation type="submission" date="2021-07" db="EMBL/GenBank/DDBJ databases">
        <title>New genus and species of the family Alcaligenaceae.</title>
        <authorList>
            <person name="Hahn M.W."/>
        </authorList>
    </citation>
    <scope>NUCLEOTIDE SEQUENCE</scope>
    <source>
        <strain evidence="13">LF4-65</strain>
    </source>
</reference>
<evidence type="ECO:0000256" key="10">
    <source>
        <dbReference type="ARBA" id="ARBA00048721"/>
    </source>
</evidence>
<evidence type="ECO:0000256" key="4">
    <source>
        <dbReference type="ARBA" id="ARBA00022642"/>
    </source>
</evidence>
<dbReference type="InterPro" id="IPR014729">
    <property type="entry name" value="Rossmann-like_a/b/a_fold"/>
</dbReference>
<name>A0A953T1S5_9BURK</name>
<keyword evidence="6 11" id="KW-0548">Nucleotidyltransferase</keyword>
<comment type="caution">
    <text evidence="13">The sequence shown here is derived from an EMBL/GenBank/DDBJ whole genome shotgun (WGS) entry which is preliminary data.</text>
</comment>
<dbReference type="SUPFAM" id="SSF52374">
    <property type="entry name" value="Nucleotidylyl transferase"/>
    <property type="match status" value="1"/>
</dbReference>
<evidence type="ECO:0000313" key="13">
    <source>
        <dbReference type="EMBL" id="MBZ1350628.1"/>
    </source>
</evidence>
<dbReference type="Proteomes" id="UP000739565">
    <property type="component" value="Unassembled WGS sequence"/>
</dbReference>
<dbReference type="NCBIfam" id="TIGR00482">
    <property type="entry name" value="nicotinate (nicotinamide) nucleotide adenylyltransferase"/>
    <property type="match status" value="1"/>
</dbReference>
<comment type="function">
    <text evidence="1 11">Catalyzes the reversible adenylation of nicotinate mononucleotide (NaMN) to nicotinic acid adenine dinucleotide (NaAD).</text>
</comment>
<dbReference type="PANTHER" id="PTHR39321">
    <property type="entry name" value="NICOTINATE-NUCLEOTIDE ADENYLYLTRANSFERASE-RELATED"/>
    <property type="match status" value="1"/>
</dbReference>
<dbReference type="Gene3D" id="3.40.50.620">
    <property type="entry name" value="HUPs"/>
    <property type="match status" value="1"/>
</dbReference>
<dbReference type="GO" id="GO:0005524">
    <property type="term" value="F:ATP binding"/>
    <property type="evidence" value="ECO:0007669"/>
    <property type="project" value="UniProtKB-KW"/>
</dbReference>
<dbReference type="AlphaFoldDB" id="A0A953T1S5"/>
<dbReference type="PANTHER" id="PTHR39321:SF3">
    <property type="entry name" value="PHOSPHOPANTETHEINE ADENYLYLTRANSFERASE"/>
    <property type="match status" value="1"/>
</dbReference>
<dbReference type="GO" id="GO:0004515">
    <property type="term" value="F:nicotinate-nucleotide adenylyltransferase activity"/>
    <property type="evidence" value="ECO:0007669"/>
    <property type="project" value="UniProtKB-UniRule"/>
</dbReference>
<feature type="domain" description="Cytidyltransferase-like" evidence="12">
    <location>
        <begin position="5"/>
        <end position="167"/>
    </location>
</feature>
<keyword evidence="14" id="KW-1185">Reference proteome</keyword>
<sequence length="198" mass="21739">MRIGLLGGSFDPVHCAHLALASAAREALGLDQVQLIPAGQPWQRLPLGASPSQRLEMVTLAIQGHPGLTANPIETDRSGPTYTLETLNALPQGPDYFWILGADQLSNFCTWRHWSEIAARVQLVVAQRPGSPLTVPQELAQWLAANQRELIELPFHPLDVSANEIRNRITRGESTSDLIPGVVAQYISEHGLYRQRTA</sequence>
<evidence type="ECO:0000256" key="2">
    <source>
        <dbReference type="ARBA" id="ARBA00005019"/>
    </source>
</evidence>
<comment type="pathway">
    <text evidence="2 11">Cofactor biosynthesis; NAD(+) biosynthesis; deamido-NAD(+) from nicotinate D-ribonucleotide: step 1/1.</text>
</comment>
<dbReference type="InterPro" id="IPR005248">
    <property type="entry name" value="NadD/NMNAT"/>
</dbReference>
<dbReference type="EMBL" id="JAHXRI010000007">
    <property type="protein sequence ID" value="MBZ1350628.1"/>
    <property type="molecule type" value="Genomic_DNA"/>
</dbReference>
<proteinExistence type="inferred from homology"/>
<keyword evidence="5 11" id="KW-0808">Transferase</keyword>
<evidence type="ECO:0000313" key="14">
    <source>
        <dbReference type="Proteomes" id="UP000739565"/>
    </source>
</evidence>
<keyword evidence="4 11" id="KW-0662">Pyridine nucleotide biosynthesis</keyword>
<evidence type="ECO:0000256" key="6">
    <source>
        <dbReference type="ARBA" id="ARBA00022695"/>
    </source>
</evidence>
<keyword evidence="8 11" id="KW-0067">ATP-binding</keyword>
<accession>A0A953T1S5</accession>
<evidence type="ECO:0000256" key="3">
    <source>
        <dbReference type="ARBA" id="ARBA00009014"/>
    </source>
</evidence>
<evidence type="ECO:0000259" key="12">
    <source>
        <dbReference type="Pfam" id="PF01467"/>
    </source>
</evidence>